<keyword evidence="1" id="KW-1133">Transmembrane helix</keyword>
<keyword evidence="1" id="KW-0472">Membrane</keyword>
<proteinExistence type="predicted"/>
<keyword evidence="1" id="KW-0812">Transmembrane</keyword>
<evidence type="ECO:0000313" key="2">
    <source>
        <dbReference type="EMBL" id="GAG49669.1"/>
    </source>
</evidence>
<comment type="caution">
    <text evidence="2">The sequence shown here is derived from an EMBL/GenBank/DDBJ whole genome shotgun (WGS) entry which is preliminary data.</text>
</comment>
<sequence length="97" mass="10000">MSGREATGMECPNCKLLVSAGTQRCECGYDFGAGRRTERAPAPPPLLPGLSDEALAYNPDEIDDCTDRLYSQANAVITSATIAGVIGGALLLALVGA</sequence>
<organism evidence="2">
    <name type="scientific">marine sediment metagenome</name>
    <dbReference type="NCBI Taxonomy" id="412755"/>
    <lineage>
        <taxon>unclassified sequences</taxon>
        <taxon>metagenomes</taxon>
        <taxon>ecological metagenomes</taxon>
    </lineage>
</organism>
<protein>
    <submittedName>
        <fullName evidence="2">Uncharacterized protein</fullName>
    </submittedName>
</protein>
<name>X0Y1F3_9ZZZZ</name>
<reference evidence="2" key="1">
    <citation type="journal article" date="2014" name="Front. Microbiol.">
        <title>High frequency of phylogenetically diverse reductive dehalogenase-homologous genes in deep subseafloor sedimentary metagenomes.</title>
        <authorList>
            <person name="Kawai M."/>
            <person name="Futagami T."/>
            <person name="Toyoda A."/>
            <person name="Takaki Y."/>
            <person name="Nishi S."/>
            <person name="Hori S."/>
            <person name="Arai W."/>
            <person name="Tsubouchi T."/>
            <person name="Morono Y."/>
            <person name="Uchiyama I."/>
            <person name="Ito T."/>
            <person name="Fujiyama A."/>
            <person name="Inagaki F."/>
            <person name="Takami H."/>
        </authorList>
    </citation>
    <scope>NUCLEOTIDE SEQUENCE</scope>
    <source>
        <strain evidence="2">Expedition CK06-06</strain>
    </source>
</reference>
<feature type="non-terminal residue" evidence="2">
    <location>
        <position position="97"/>
    </location>
</feature>
<dbReference type="AlphaFoldDB" id="X0Y1F3"/>
<feature type="transmembrane region" description="Helical" evidence="1">
    <location>
        <begin position="76"/>
        <end position="95"/>
    </location>
</feature>
<gene>
    <name evidence="2" type="ORF">S01H1_77228</name>
</gene>
<accession>X0Y1F3</accession>
<evidence type="ECO:0000256" key="1">
    <source>
        <dbReference type="SAM" id="Phobius"/>
    </source>
</evidence>
<dbReference type="EMBL" id="BARS01051894">
    <property type="protein sequence ID" value="GAG49669.1"/>
    <property type="molecule type" value="Genomic_DNA"/>
</dbReference>